<evidence type="ECO:0000313" key="2">
    <source>
        <dbReference type="Proteomes" id="UP000241587"/>
    </source>
</evidence>
<organism evidence="1 2">
    <name type="scientific">Fusarium culmorum</name>
    <dbReference type="NCBI Taxonomy" id="5516"/>
    <lineage>
        <taxon>Eukaryota</taxon>
        <taxon>Fungi</taxon>
        <taxon>Dikarya</taxon>
        <taxon>Ascomycota</taxon>
        <taxon>Pezizomycotina</taxon>
        <taxon>Sordariomycetes</taxon>
        <taxon>Hypocreomycetidae</taxon>
        <taxon>Hypocreales</taxon>
        <taxon>Nectriaceae</taxon>
        <taxon>Fusarium</taxon>
    </lineage>
</organism>
<gene>
    <name evidence="1" type="ORF">FCULG_00002650</name>
</gene>
<comment type="caution">
    <text evidence="1">The sequence shown here is derived from an EMBL/GenBank/DDBJ whole genome shotgun (WGS) entry which is preliminary data.</text>
</comment>
<protein>
    <submittedName>
        <fullName evidence="1">Uncharacterized protein</fullName>
    </submittedName>
</protein>
<dbReference type="OrthoDB" id="5123901at2759"/>
<dbReference type="Proteomes" id="UP000241587">
    <property type="component" value="Unassembled WGS sequence"/>
</dbReference>
<dbReference type="OMA" id="WEWHALN"/>
<proteinExistence type="predicted"/>
<dbReference type="EMBL" id="PVEM01000012">
    <property type="protein sequence ID" value="PTD03793.1"/>
    <property type="molecule type" value="Genomic_DNA"/>
</dbReference>
<keyword evidence="2" id="KW-1185">Reference proteome</keyword>
<dbReference type="AlphaFoldDB" id="A0A2T4GJQ3"/>
<name>A0A2T4GJQ3_FUSCU</name>
<reference evidence="1 2" key="1">
    <citation type="submission" date="2018-02" db="EMBL/GenBank/DDBJ databases">
        <title>Fusarium culmorum secondary metabolites in fungal-bacterial-plant interactions.</title>
        <authorList>
            <person name="Schmidt R."/>
        </authorList>
    </citation>
    <scope>NUCLEOTIDE SEQUENCE [LARGE SCALE GENOMIC DNA]</scope>
    <source>
        <strain evidence="1 2">PV</strain>
    </source>
</reference>
<sequence length="657" mass="73979">MTSKIVSLLTQLSSWLSQSFVPLTVLKMAELGGLSAQEINRVMDLEWEESVQDWEWHALNYASPVPPLIPFPSYCVSRRCGWCRFVIKPDELVTARSPGGTESSAFAFGESCDDTKLFATFKRCESDHDACATTGYHVECSAIASNLGLQKNDFLDVARYSYEPSSKEDERRLECILNYLHQAMSKKFAKLPTEILFIINKHLVLYYAIASLSGLRQPDRWTIEPFKDVWATHFSLNSIDYIASLSNESKPGSRLLWKAPESREDQHIYISEDHLGITQIVNDPLAASVEERHSDWWRTIPIVSPLLTFSSDGLKLRSVAAAPINPTISWPYPMTPRSLKSMAYHATKTSSSSFGMTVEARMVALNFNKPGTVAYSACWYEDRLVDIHAHESGESLDFYHELEENVKNRWPNKESNNESLAAIQWVYHPLNCGEQIEQVWLHTKNEPEEGNDAHERRRKTESSPDNIAIALLTSHSRMLVMGRPRAMHSEWKCIAQTFTGSPMRVFFNPSVDGVSLFAAPTVGGSGSDSLPDRLSTWLDAERKPNNSEASLDEVKEVAVCKENLEISGLLLGYKDGKQVSVGRFRLDHAEAPLSVNGSPWLYTGHRLSDKGEFILEVMTLSNLEHDESLEWSKMPLEGILTWDSLSRKTADHPDLVA</sequence>
<accession>A0A2T4GJQ3</accession>
<evidence type="ECO:0000313" key="1">
    <source>
        <dbReference type="EMBL" id="PTD03793.1"/>
    </source>
</evidence>